<dbReference type="Pfam" id="PF13581">
    <property type="entry name" value="HATPase_c_2"/>
    <property type="match status" value="1"/>
</dbReference>
<feature type="domain" description="Histidine kinase/HSP90-like ATPase" evidence="2">
    <location>
        <begin position="18"/>
        <end position="136"/>
    </location>
</feature>
<dbReference type="Gene3D" id="3.30.565.10">
    <property type="entry name" value="Histidine kinase-like ATPase, C-terminal domain"/>
    <property type="match status" value="1"/>
</dbReference>
<keyword evidence="4" id="KW-1185">Reference proteome</keyword>
<dbReference type="InterPro" id="IPR036890">
    <property type="entry name" value="HATPase_C_sf"/>
</dbReference>
<keyword evidence="1" id="KW-0808">Transferase</keyword>
<evidence type="ECO:0000259" key="2">
    <source>
        <dbReference type="Pfam" id="PF13581"/>
    </source>
</evidence>
<gene>
    <name evidence="3" type="ORF">GCM10023172_19590</name>
</gene>
<organism evidence="3 4">
    <name type="scientific">Hymenobacter ginsengisoli</name>
    <dbReference type="NCBI Taxonomy" id="1051626"/>
    <lineage>
        <taxon>Bacteria</taxon>
        <taxon>Pseudomonadati</taxon>
        <taxon>Bacteroidota</taxon>
        <taxon>Cytophagia</taxon>
        <taxon>Cytophagales</taxon>
        <taxon>Hymenobacteraceae</taxon>
        <taxon>Hymenobacter</taxon>
    </lineage>
</organism>
<protein>
    <recommendedName>
        <fullName evidence="2">Histidine kinase/HSP90-like ATPase domain-containing protein</fullName>
    </recommendedName>
</protein>
<evidence type="ECO:0000313" key="4">
    <source>
        <dbReference type="Proteomes" id="UP001501243"/>
    </source>
</evidence>
<dbReference type="InterPro" id="IPR050267">
    <property type="entry name" value="Anti-sigma-factor_SerPK"/>
</dbReference>
<dbReference type="CDD" id="cd16936">
    <property type="entry name" value="HATPase_RsbW-like"/>
    <property type="match status" value="1"/>
</dbReference>
<dbReference type="InterPro" id="IPR003594">
    <property type="entry name" value="HATPase_dom"/>
</dbReference>
<evidence type="ECO:0000256" key="1">
    <source>
        <dbReference type="ARBA" id="ARBA00022527"/>
    </source>
</evidence>
<keyword evidence="1" id="KW-0418">Kinase</keyword>
<dbReference type="PANTHER" id="PTHR35526:SF3">
    <property type="entry name" value="ANTI-SIGMA-F FACTOR RSBW"/>
    <property type="match status" value="1"/>
</dbReference>
<dbReference type="EMBL" id="BAABGQ010000006">
    <property type="protein sequence ID" value="GAA4500009.1"/>
    <property type="molecule type" value="Genomic_DNA"/>
</dbReference>
<evidence type="ECO:0000313" key="3">
    <source>
        <dbReference type="EMBL" id="GAA4500009.1"/>
    </source>
</evidence>
<dbReference type="Proteomes" id="UP001501243">
    <property type="component" value="Unassembled WGS sequence"/>
</dbReference>
<dbReference type="PANTHER" id="PTHR35526">
    <property type="entry name" value="ANTI-SIGMA-F FACTOR RSBW-RELATED"/>
    <property type="match status" value="1"/>
</dbReference>
<reference evidence="4" key="1">
    <citation type="journal article" date="2019" name="Int. J. Syst. Evol. Microbiol.">
        <title>The Global Catalogue of Microorganisms (GCM) 10K type strain sequencing project: providing services to taxonomists for standard genome sequencing and annotation.</title>
        <authorList>
            <consortium name="The Broad Institute Genomics Platform"/>
            <consortium name="The Broad Institute Genome Sequencing Center for Infectious Disease"/>
            <person name="Wu L."/>
            <person name="Ma J."/>
        </authorList>
    </citation>
    <scope>NUCLEOTIDE SEQUENCE [LARGE SCALE GENOMIC DNA]</scope>
    <source>
        <strain evidence="4">JCM 17841</strain>
    </source>
</reference>
<keyword evidence="1" id="KW-0723">Serine/threonine-protein kinase</keyword>
<proteinExistence type="predicted"/>
<dbReference type="SUPFAM" id="SSF55874">
    <property type="entry name" value="ATPase domain of HSP90 chaperone/DNA topoisomerase II/histidine kinase"/>
    <property type="match status" value="1"/>
</dbReference>
<name>A0ABP8QEB3_9BACT</name>
<comment type="caution">
    <text evidence="3">The sequence shown here is derived from an EMBL/GenBank/DDBJ whole genome shotgun (WGS) entry which is preliminary data.</text>
</comment>
<accession>A0ABP8QEB3</accession>
<sequence length="144" mass="16291">MAFSFPMQDRIRISCSRQNLQQVRDFVRGFLLEAKRNDLQVNQVVLAVDEVVANFIIHANNEDASQFLDLLLVLAGPRLDIEIEDHGNTLFLPPGKAPNPDLRAYIQQGRKGGMGMALVSRIMDQVEFFERNSHTVCHLSKVLT</sequence>